<feature type="non-terminal residue" evidence="1">
    <location>
        <position position="1"/>
    </location>
</feature>
<feature type="non-terminal residue" evidence="1">
    <location>
        <position position="79"/>
    </location>
</feature>
<dbReference type="EMBL" id="AZMM01004995">
    <property type="protein sequence ID" value="ETJ41076.1"/>
    <property type="molecule type" value="Genomic_DNA"/>
</dbReference>
<dbReference type="AlphaFoldDB" id="W1YFB9"/>
<evidence type="ECO:0000313" key="1">
    <source>
        <dbReference type="EMBL" id="ETJ41076.1"/>
    </source>
</evidence>
<protein>
    <submittedName>
        <fullName evidence="1">Uncharacterized protein</fullName>
    </submittedName>
</protein>
<sequence>KILINIAIHTFIFTSAVVRLADIQRGEGKAEWQKRSLRGRFLRIVFIAVNHRQMRKQLRKTQQLCAKSVSKGYVTCPRR</sequence>
<comment type="caution">
    <text evidence="1">The sequence shown here is derived from an EMBL/GenBank/DDBJ whole genome shotgun (WGS) entry which is preliminary data.</text>
</comment>
<accession>W1YFB9</accession>
<organism evidence="1">
    <name type="scientific">human gut metagenome</name>
    <dbReference type="NCBI Taxonomy" id="408170"/>
    <lineage>
        <taxon>unclassified sequences</taxon>
        <taxon>metagenomes</taxon>
        <taxon>organismal metagenomes</taxon>
    </lineage>
</organism>
<gene>
    <name evidence="1" type="ORF">Q604_UNBC04995G0001</name>
</gene>
<name>W1YFB9_9ZZZZ</name>
<reference evidence="1" key="1">
    <citation type="submission" date="2013-12" db="EMBL/GenBank/DDBJ databases">
        <title>A Varibaculum cambriense genome reconstructed from a premature infant gut community with otherwise low bacterial novelty that shifts toward anaerobic metabolism during the third week of life.</title>
        <authorList>
            <person name="Brown C.T."/>
            <person name="Sharon I."/>
            <person name="Thomas B.C."/>
            <person name="Castelle C.J."/>
            <person name="Morowitz M.J."/>
            <person name="Banfield J.F."/>
        </authorList>
    </citation>
    <scope>NUCLEOTIDE SEQUENCE</scope>
</reference>
<proteinExistence type="predicted"/>